<dbReference type="CDD" id="cd13578">
    <property type="entry name" value="PBP2_Bug27"/>
    <property type="match status" value="1"/>
</dbReference>
<keyword evidence="4" id="KW-1185">Reference proteome</keyword>
<dbReference type="Proteomes" id="UP001596270">
    <property type="component" value="Unassembled WGS sequence"/>
</dbReference>
<evidence type="ECO:0000256" key="1">
    <source>
        <dbReference type="ARBA" id="ARBA00006987"/>
    </source>
</evidence>
<dbReference type="PIRSF" id="PIRSF017082">
    <property type="entry name" value="YflP"/>
    <property type="match status" value="1"/>
</dbReference>
<dbReference type="Gene3D" id="3.40.190.150">
    <property type="entry name" value="Bordetella uptake gene, domain 1"/>
    <property type="match status" value="1"/>
</dbReference>
<comment type="similarity">
    <text evidence="1">Belongs to the UPF0065 (bug) family.</text>
</comment>
<accession>A0ABW1TTX1</accession>
<keyword evidence="2" id="KW-0732">Signal</keyword>
<evidence type="ECO:0000313" key="4">
    <source>
        <dbReference type="Proteomes" id="UP001596270"/>
    </source>
</evidence>
<dbReference type="PANTHER" id="PTHR42928:SF5">
    <property type="entry name" value="BLR1237 PROTEIN"/>
    <property type="match status" value="1"/>
</dbReference>
<sequence>MLNHLKTFLRTAVHAAALTAMAVSLSPAAAQGSAYPDKPIKLLVPFSAGGGQDLFVRNLLPKLGELLGQPVVIDNRAGAAGNIAAAAVAMAQPDGYTLLLGTAATHGMNQAIFKSVPFDALTSFEPVALIAEVPLVLVVHPSVPANDVKGLVAYLKANPGKFAYGSSGTGAPLHLAGELFKKAAGVDILHVPYKGSGPAIVDLVAGRTIMQFDTYAATNGHVKAGTLKRLGVASAKRSRAAPDLPTLREQGYPVEAYSWSGIFAPAKTPKAVVDKLAHAFGTAVNDPAISQRLYDIGFEPVANSGPEQLRGFVASELHKWAETVKLANIKPE</sequence>
<dbReference type="Gene3D" id="3.40.190.10">
    <property type="entry name" value="Periplasmic binding protein-like II"/>
    <property type="match status" value="1"/>
</dbReference>
<dbReference type="RefSeq" id="WP_371435693.1">
    <property type="nucleotide sequence ID" value="NZ_JBHSRS010000013.1"/>
</dbReference>
<proteinExistence type="inferred from homology"/>
<dbReference type="InterPro" id="IPR042100">
    <property type="entry name" value="Bug_dom1"/>
</dbReference>
<feature type="signal peptide" evidence="2">
    <location>
        <begin position="1"/>
        <end position="22"/>
    </location>
</feature>
<dbReference type="EMBL" id="JBHSRS010000013">
    <property type="protein sequence ID" value="MFC6280728.1"/>
    <property type="molecule type" value="Genomic_DNA"/>
</dbReference>
<evidence type="ECO:0000256" key="2">
    <source>
        <dbReference type="SAM" id="SignalP"/>
    </source>
</evidence>
<comment type="caution">
    <text evidence="3">The sequence shown here is derived from an EMBL/GenBank/DDBJ whole genome shotgun (WGS) entry which is preliminary data.</text>
</comment>
<gene>
    <name evidence="3" type="ORF">ACFQND_05720</name>
</gene>
<evidence type="ECO:0000313" key="3">
    <source>
        <dbReference type="EMBL" id="MFC6280728.1"/>
    </source>
</evidence>
<reference evidence="4" key="1">
    <citation type="journal article" date="2019" name="Int. J. Syst. Evol. Microbiol.">
        <title>The Global Catalogue of Microorganisms (GCM) 10K type strain sequencing project: providing services to taxonomists for standard genome sequencing and annotation.</title>
        <authorList>
            <consortium name="The Broad Institute Genomics Platform"/>
            <consortium name="The Broad Institute Genome Sequencing Center for Infectious Disease"/>
            <person name="Wu L."/>
            <person name="Ma J."/>
        </authorList>
    </citation>
    <scope>NUCLEOTIDE SEQUENCE [LARGE SCALE GENOMIC DNA]</scope>
    <source>
        <strain evidence="4">CCUG 39402</strain>
    </source>
</reference>
<dbReference type="Pfam" id="PF03401">
    <property type="entry name" value="TctC"/>
    <property type="match status" value="1"/>
</dbReference>
<dbReference type="InterPro" id="IPR005064">
    <property type="entry name" value="BUG"/>
</dbReference>
<feature type="chain" id="PRO_5046164472" evidence="2">
    <location>
        <begin position="23"/>
        <end position="332"/>
    </location>
</feature>
<dbReference type="PANTHER" id="PTHR42928">
    <property type="entry name" value="TRICARBOXYLATE-BINDING PROTEIN"/>
    <property type="match status" value="1"/>
</dbReference>
<name>A0ABW1TTX1_9BURK</name>
<protein>
    <submittedName>
        <fullName evidence="3">Bug family tripartite tricarboxylate transporter substrate binding protein</fullName>
    </submittedName>
</protein>
<dbReference type="SUPFAM" id="SSF53850">
    <property type="entry name" value="Periplasmic binding protein-like II"/>
    <property type="match status" value="1"/>
</dbReference>
<organism evidence="3 4">
    <name type="scientific">Polaromonas aquatica</name>
    <dbReference type="NCBI Taxonomy" id="332657"/>
    <lineage>
        <taxon>Bacteria</taxon>
        <taxon>Pseudomonadati</taxon>
        <taxon>Pseudomonadota</taxon>
        <taxon>Betaproteobacteria</taxon>
        <taxon>Burkholderiales</taxon>
        <taxon>Comamonadaceae</taxon>
        <taxon>Polaromonas</taxon>
    </lineage>
</organism>